<reference evidence="7 8" key="1">
    <citation type="journal article" date="2016" name="Nat. Commun.">
        <title>Microbial interactions lead to rapid micro-scale successions on model marine particles.</title>
        <authorList>
            <person name="Datta M.S."/>
            <person name="Sliwerska E."/>
            <person name="Gore J."/>
            <person name="Polz M.F."/>
            <person name="Cordero O.X."/>
        </authorList>
    </citation>
    <scope>NUCLEOTIDE SEQUENCE [LARGE SCALE GENOMIC DNA]</scope>
    <source>
        <strain evidence="7 8">4G03</strain>
    </source>
</reference>
<dbReference type="GO" id="GO:0006388">
    <property type="term" value="P:tRNA splicing, via endonucleolytic cleavage and ligation"/>
    <property type="evidence" value="ECO:0007669"/>
    <property type="project" value="UniProtKB-UniRule"/>
</dbReference>
<evidence type="ECO:0000256" key="4">
    <source>
        <dbReference type="ARBA" id="ARBA00025212"/>
    </source>
</evidence>
<dbReference type="InterPro" id="IPR042081">
    <property type="entry name" value="RNA_2'-PTrans_C"/>
</dbReference>
<evidence type="ECO:0000313" key="9">
    <source>
        <dbReference type="Proteomes" id="UP001242342"/>
    </source>
</evidence>
<dbReference type="Pfam" id="PF01885">
    <property type="entry name" value="PTS_2-RNA"/>
    <property type="match status" value="1"/>
</dbReference>
<dbReference type="Proteomes" id="UP001242342">
    <property type="component" value="Unassembled WGS sequence"/>
</dbReference>
<comment type="caution">
    <text evidence="7">The sequence shown here is derived from an EMBL/GenBank/DDBJ whole genome shotgun (WGS) entry which is preliminary data.</text>
</comment>
<comment type="function">
    <text evidence="4 5">Removes the 2'-phosphate from RNA via an intermediate in which the phosphate is ADP-ribosylated by NAD followed by a presumed transesterification to release the RNA and generate ADP-ribose 1''-2''-cyclic phosphate (APPR&gt;P). May function as an ADP-ribosylase.</text>
</comment>
<dbReference type="EMBL" id="PDUU01000009">
    <property type="protein sequence ID" value="PHN97207.1"/>
    <property type="molecule type" value="Genomic_DNA"/>
</dbReference>
<dbReference type="Gene3D" id="1.10.10.970">
    <property type="entry name" value="RNA 2'-phosphotransferase, Tpt1/KptA family, N-terminal domain"/>
    <property type="match status" value="1"/>
</dbReference>
<dbReference type="EMBL" id="JAUYVU010000011">
    <property type="protein sequence ID" value="MDP2542514.1"/>
    <property type="molecule type" value="Genomic_DNA"/>
</dbReference>
<reference evidence="7" key="2">
    <citation type="submission" date="2017-10" db="EMBL/GenBank/DDBJ databases">
        <authorList>
            <person name="Enke T.N."/>
            <person name="Cordero O.X."/>
        </authorList>
    </citation>
    <scope>NUCLEOTIDE SEQUENCE</scope>
    <source>
        <strain evidence="7">4G03</strain>
    </source>
</reference>
<dbReference type="Gene3D" id="3.20.170.30">
    <property type="match status" value="1"/>
</dbReference>
<keyword evidence="2 5" id="KW-0808">Transferase</keyword>
<dbReference type="HAMAP" id="MF_00299">
    <property type="entry name" value="KptA"/>
    <property type="match status" value="1"/>
</dbReference>
<reference evidence="6 9" key="3">
    <citation type="submission" date="2023-07" db="EMBL/GenBank/DDBJ databases">
        <title>Genome content predicts the carbon catabolic preferences of heterotrophic bacteria.</title>
        <authorList>
            <person name="Gralka M."/>
        </authorList>
    </citation>
    <scope>NUCLEOTIDE SEQUENCE [LARGE SCALE GENOMIC DNA]</scope>
    <source>
        <strain evidence="6 9">4G03</strain>
    </source>
</reference>
<evidence type="ECO:0000256" key="1">
    <source>
        <dbReference type="ARBA" id="ARBA00009836"/>
    </source>
</evidence>
<keyword evidence="9" id="KW-1185">Reference proteome</keyword>
<evidence type="ECO:0000313" key="8">
    <source>
        <dbReference type="Proteomes" id="UP000222163"/>
    </source>
</evidence>
<dbReference type="AlphaFoldDB" id="A0A2G1BT45"/>
<evidence type="ECO:0000256" key="3">
    <source>
        <dbReference type="ARBA" id="ARBA00023027"/>
    </source>
</evidence>
<protein>
    <recommendedName>
        <fullName evidence="5">Probable RNA 2'-phosphotransferase</fullName>
        <ecNumber evidence="5">2.7.1.-</ecNumber>
    </recommendedName>
</protein>
<dbReference type="NCBIfam" id="NF002014">
    <property type="entry name" value="PRK00819.1-4"/>
    <property type="match status" value="1"/>
</dbReference>
<sequence>MNEKNTKRISKFLSLILRHQPEKIGLKLDSSGWASIEELLNKSSNNGVTFTKDELEFIVKNNDKQRFSLNENQTKIRANQGHSLKNVAIVTETKTPPPFLYHRTVAKFIPSIKENGLQKMSRQHVHLSSDLETAKKVGSRRGKHIILTVQSGAMYKKGYEFFLSENGVWLTNLVPAEFIEFLDL</sequence>
<dbReference type="GO" id="GO:0003950">
    <property type="term" value="F:NAD+ poly-ADP-ribosyltransferase activity"/>
    <property type="evidence" value="ECO:0007669"/>
    <property type="project" value="InterPro"/>
</dbReference>
<dbReference type="InterPro" id="IPR042080">
    <property type="entry name" value="RNA_2'-PTrans_N"/>
</dbReference>
<dbReference type="PANTHER" id="PTHR12684:SF2">
    <property type="entry name" value="TRNA 2'-PHOSPHOTRANSFERASE 1"/>
    <property type="match status" value="1"/>
</dbReference>
<gene>
    <name evidence="5" type="primary">kptA</name>
    <name evidence="7" type="ORF">CSC81_11905</name>
    <name evidence="6" type="ORF">Q8W23_13615</name>
</gene>
<dbReference type="Proteomes" id="UP000222163">
    <property type="component" value="Unassembled WGS sequence"/>
</dbReference>
<dbReference type="EC" id="2.7.1.-" evidence="5"/>
<dbReference type="InterPro" id="IPR022928">
    <property type="entry name" value="RNA_2'-PTrans_KptA"/>
</dbReference>
<dbReference type="GO" id="GO:0000215">
    <property type="term" value="F:tRNA 2'-phosphotransferase activity"/>
    <property type="evidence" value="ECO:0007669"/>
    <property type="project" value="TreeGrafter"/>
</dbReference>
<organism evidence="7 8">
    <name type="scientific">Tenacibaculum discolor</name>
    <dbReference type="NCBI Taxonomy" id="361581"/>
    <lineage>
        <taxon>Bacteria</taxon>
        <taxon>Pseudomonadati</taxon>
        <taxon>Bacteroidota</taxon>
        <taxon>Flavobacteriia</taxon>
        <taxon>Flavobacteriales</taxon>
        <taxon>Flavobacteriaceae</taxon>
        <taxon>Tenacibaculum</taxon>
    </lineage>
</organism>
<evidence type="ECO:0000313" key="7">
    <source>
        <dbReference type="EMBL" id="PHN97207.1"/>
    </source>
</evidence>
<dbReference type="RefSeq" id="WP_099216061.1">
    <property type="nucleotide sequence ID" value="NZ_JAUYVU010000011.1"/>
</dbReference>
<evidence type="ECO:0000313" key="6">
    <source>
        <dbReference type="EMBL" id="MDP2542514.1"/>
    </source>
</evidence>
<proteinExistence type="inferred from homology"/>
<dbReference type="SUPFAM" id="SSF56399">
    <property type="entry name" value="ADP-ribosylation"/>
    <property type="match status" value="1"/>
</dbReference>
<evidence type="ECO:0000256" key="2">
    <source>
        <dbReference type="ARBA" id="ARBA00022679"/>
    </source>
</evidence>
<comment type="similarity">
    <text evidence="1 5">Belongs to the KptA/TPT1 family.</text>
</comment>
<accession>A0A2G1BT45</accession>
<evidence type="ECO:0000256" key="5">
    <source>
        <dbReference type="HAMAP-Rule" id="MF_00299"/>
    </source>
</evidence>
<keyword evidence="3 5" id="KW-0520">NAD</keyword>
<dbReference type="PANTHER" id="PTHR12684">
    <property type="entry name" value="PUTATIVE PHOSPHOTRANSFERASE"/>
    <property type="match status" value="1"/>
</dbReference>
<dbReference type="InterPro" id="IPR002745">
    <property type="entry name" value="Ptrans_KptA/Tpt1"/>
</dbReference>
<name>A0A2G1BT45_9FLAO</name>